<organism evidence="8 9">
    <name type="scientific">Lithohypha guttulata</name>
    <dbReference type="NCBI Taxonomy" id="1690604"/>
    <lineage>
        <taxon>Eukaryota</taxon>
        <taxon>Fungi</taxon>
        <taxon>Dikarya</taxon>
        <taxon>Ascomycota</taxon>
        <taxon>Pezizomycotina</taxon>
        <taxon>Eurotiomycetes</taxon>
        <taxon>Chaetothyriomycetidae</taxon>
        <taxon>Chaetothyriales</taxon>
        <taxon>Trichomeriaceae</taxon>
        <taxon>Lithohypha</taxon>
    </lineage>
</organism>
<feature type="transmembrane region" description="Helical" evidence="6">
    <location>
        <begin position="183"/>
        <end position="205"/>
    </location>
</feature>
<feature type="transmembrane region" description="Helical" evidence="6">
    <location>
        <begin position="217"/>
        <end position="236"/>
    </location>
</feature>
<dbReference type="InterPro" id="IPR010573">
    <property type="entry name" value="MFS_Str1/Tri12-like"/>
</dbReference>
<dbReference type="InterPro" id="IPR053791">
    <property type="entry name" value="MFS_Tri12-like"/>
</dbReference>
<evidence type="ECO:0000259" key="7">
    <source>
        <dbReference type="PROSITE" id="PS50850"/>
    </source>
</evidence>
<feature type="transmembrane region" description="Helical" evidence="6">
    <location>
        <begin position="96"/>
        <end position="114"/>
    </location>
</feature>
<accession>A0ABR0KG53</accession>
<dbReference type="EMBL" id="JAVRRG010000034">
    <property type="protein sequence ID" value="KAK5094485.1"/>
    <property type="molecule type" value="Genomic_DNA"/>
</dbReference>
<comment type="caution">
    <text evidence="8">The sequence shown here is derived from an EMBL/GenBank/DDBJ whole genome shotgun (WGS) entry which is preliminary data.</text>
</comment>
<keyword evidence="4 6" id="KW-1133">Transmembrane helix</keyword>
<feature type="transmembrane region" description="Helical" evidence="6">
    <location>
        <begin position="126"/>
        <end position="144"/>
    </location>
</feature>
<sequence length="595" mass="63264">MAASEKTMEPSATKIERFDDVDFVERVHVDGTVDHIDTKAIGGDLDELPAGYFRSPQFIGTVVATCTASICAYLGWVLPANTLLLINADIGPSANINWVATAWTLGSGIGFLLVGRLSDIFGRKWMVMSCNTLSLIGVIIGATATKIEHLIAANLLNGIAAAGQLSFGIILGELVPNKMRGPLVTLVFLSSLPFAVFGPAIARLFILNTAAGWRWSYYLGIIFAGITLILYVIFYHPPRYSQLHVHGKTQWQQFKELDFGGLLLFFGGMVLFLVGCSWGGTVYPWVSGHVLGTLISGILTLIGFGFYEQYVVKGKGIMPPRIFKNVGYVALVMVAAIAAMVYYSMTVLWPTIIGTVYTPDVMEIGWQSSVIGGGILLGQTFAGFGISYIPKVKIQTIISAALGAIFVAALASVSPGTHAAFITIGVLATVSIGYVDNITFPGVTLLFEAQDIGLATGALGSIRAMGGAVAQALYVSILQTKVAQYLPANVSPAATQAGLPESSLPALFAAITAGDFSTVPGITPAIIAVVGQEVQKSYVQSFRIVFYATIPFGVLFVIFAALVPNMEQYLKGNVARRLQGKETKESAKTGKAESV</sequence>
<feature type="transmembrane region" description="Helical" evidence="6">
    <location>
        <begin position="257"/>
        <end position="280"/>
    </location>
</feature>
<keyword evidence="2" id="KW-0813">Transport</keyword>
<evidence type="ECO:0000256" key="4">
    <source>
        <dbReference type="ARBA" id="ARBA00022989"/>
    </source>
</evidence>
<dbReference type="Pfam" id="PF06609">
    <property type="entry name" value="TRI12"/>
    <property type="match status" value="1"/>
</dbReference>
<feature type="transmembrane region" description="Helical" evidence="6">
    <location>
        <begin position="396"/>
        <end position="413"/>
    </location>
</feature>
<feature type="transmembrane region" description="Helical" evidence="6">
    <location>
        <begin position="286"/>
        <end position="307"/>
    </location>
</feature>
<gene>
    <name evidence="8" type="ORF">LTR24_003641</name>
</gene>
<dbReference type="PANTHER" id="PTHR23501:SF109">
    <property type="entry name" value="MAJOR FACILITATOR SUPERFAMILY (MFS) PROFILE DOMAIN-CONTAINING PROTEIN-RELATED"/>
    <property type="match status" value="1"/>
</dbReference>
<evidence type="ECO:0000256" key="3">
    <source>
        <dbReference type="ARBA" id="ARBA00022692"/>
    </source>
</evidence>
<reference evidence="8 9" key="1">
    <citation type="submission" date="2023-08" db="EMBL/GenBank/DDBJ databases">
        <title>Black Yeasts Isolated from many extreme environments.</title>
        <authorList>
            <person name="Coleine C."/>
            <person name="Stajich J.E."/>
            <person name="Selbmann L."/>
        </authorList>
    </citation>
    <scope>NUCLEOTIDE SEQUENCE [LARGE SCALE GENOMIC DNA]</scope>
    <source>
        <strain evidence="8 9">CCFEE 5885</strain>
    </source>
</reference>
<dbReference type="PROSITE" id="PS00216">
    <property type="entry name" value="SUGAR_TRANSPORT_1"/>
    <property type="match status" value="1"/>
</dbReference>
<feature type="transmembrane region" description="Helical" evidence="6">
    <location>
        <begin position="544"/>
        <end position="563"/>
    </location>
</feature>
<dbReference type="InterPro" id="IPR005829">
    <property type="entry name" value="Sugar_transporter_CS"/>
</dbReference>
<evidence type="ECO:0000313" key="8">
    <source>
        <dbReference type="EMBL" id="KAK5094485.1"/>
    </source>
</evidence>
<proteinExistence type="predicted"/>
<dbReference type="InterPro" id="IPR036259">
    <property type="entry name" value="MFS_trans_sf"/>
</dbReference>
<feature type="transmembrane region" description="Helical" evidence="6">
    <location>
        <begin position="419"/>
        <end position="435"/>
    </location>
</feature>
<feature type="transmembrane region" description="Helical" evidence="6">
    <location>
        <begin position="150"/>
        <end position="171"/>
    </location>
</feature>
<keyword evidence="5 6" id="KW-0472">Membrane</keyword>
<dbReference type="PROSITE" id="PS50850">
    <property type="entry name" value="MFS"/>
    <property type="match status" value="1"/>
</dbReference>
<protein>
    <recommendedName>
        <fullName evidence="7">Major facilitator superfamily (MFS) profile domain-containing protein</fullName>
    </recommendedName>
</protein>
<dbReference type="SUPFAM" id="SSF103473">
    <property type="entry name" value="MFS general substrate transporter"/>
    <property type="match status" value="1"/>
</dbReference>
<dbReference type="Proteomes" id="UP001345013">
    <property type="component" value="Unassembled WGS sequence"/>
</dbReference>
<comment type="subcellular location">
    <subcellularLocation>
        <location evidence="1">Membrane</location>
        <topology evidence="1">Multi-pass membrane protein</topology>
    </subcellularLocation>
</comment>
<evidence type="ECO:0000256" key="2">
    <source>
        <dbReference type="ARBA" id="ARBA00022448"/>
    </source>
</evidence>
<feature type="transmembrane region" description="Helical" evidence="6">
    <location>
        <begin position="328"/>
        <end position="352"/>
    </location>
</feature>
<name>A0ABR0KG53_9EURO</name>
<dbReference type="Gene3D" id="1.20.1250.20">
    <property type="entry name" value="MFS general substrate transporter like domains"/>
    <property type="match status" value="1"/>
</dbReference>
<evidence type="ECO:0000256" key="1">
    <source>
        <dbReference type="ARBA" id="ARBA00004141"/>
    </source>
</evidence>
<keyword evidence="3 6" id="KW-0812">Transmembrane</keyword>
<evidence type="ECO:0000256" key="5">
    <source>
        <dbReference type="ARBA" id="ARBA00023136"/>
    </source>
</evidence>
<feature type="transmembrane region" description="Helical" evidence="6">
    <location>
        <begin position="364"/>
        <end position="389"/>
    </location>
</feature>
<evidence type="ECO:0000256" key="6">
    <source>
        <dbReference type="SAM" id="Phobius"/>
    </source>
</evidence>
<dbReference type="PANTHER" id="PTHR23501">
    <property type="entry name" value="MAJOR FACILITATOR SUPERFAMILY"/>
    <property type="match status" value="1"/>
</dbReference>
<feature type="transmembrane region" description="Helical" evidence="6">
    <location>
        <begin position="58"/>
        <end position="76"/>
    </location>
</feature>
<dbReference type="InterPro" id="IPR020846">
    <property type="entry name" value="MFS_dom"/>
</dbReference>
<evidence type="ECO:0000313" key="9">
    <source>
        <dbReference type="Proteomes" id="UP001345013"/>
    </source>
</evidence>
<keyword evidence="9" id="KW-1185">Reference proteome</keyword>
<dbReference type="CDD" id="cd06179">
    <property type="entry name" value="MFS_TRI12_like"/>
    <property type="match status" value="1"/>
</dbReference>
<feature type="domain" description="Major facilitator superfamily (MFS) profile" evidence="7">
    <location>
        <begin position="61"/>
        <end position="568"/>
    </location>
</feature>